<sequence length="58" mass="6219">MARSSTLQISPLQEDLPVPVASRIRVWGILARFANMVRPSTSLAKAHHQRVGLAGGGL</sequence>
<evidence type="ECO:0000313" key="1">
    <source>
        <dbReference type="EMBL" id="MBG6088097.1"/>
    </source>
</evidence>
<gene>
    <name evidence="1" type="ORF">IW256_002210</name>
</gene>
<organism evidence="1 2">
    <name type="scientific">Actinomadura viridis</name>
    <dbReference type="NCBI Taxonomy" id="58110"/>
    <lineage>
        <taxon>Bacteria</taxon>
        <taxon>Bacillati</taxon>
        <taxon>Actinomycetota</taxon>
        <taxon>Actinomycetes</taxon>
        <taxon>Streptosporangiales</taxon>
        <taxon>Thermomonosporaceae</taxon>
        <taxon>Actinomadura</taxon>
    </lineage>
</organism>
<dbReference type="EMBL" id="JADOUA010000001">
    <property type="protein sequence ID" value="MBG6088097.1"/>
    <property type="molecule type" value="Genomic_DNA"/>
</dbReference>
<accession>A0A931GIJ0</accession>
<reference evidence="1" key="1">
    <citation type="submission" date="2020-11" db="EMBL/GenBank/DDBJ databases">
        <title>Sequencing the genomes of 1000 actinobacteria strains.</title>
        <authorList>
            <person name="Klenk H.-P."/>
        </authorList>
    </citation>
    <scope>NUCLEOTIDE SEQUENCE</scope>
    <source>
        <strain evidence="1">DSM 43175</strain>
    </source>
</reference>
<dbReference type="Proteomes" id="UP000614047">
    <property type="component" value="Unassembled WGS sequence"/>
</dbReference>
<dbReference type="AlphaFoldDB" id="A0A931GIJ0"/>
<comment type="caution">
    <text evidence="1">The sequence shown here is derived from an EMBL/GenBank/DDBJ whole genome shotgun (WGS) entry which is preliminary data.</text>
</comment>
<keyword evidence="2" id="KW-1185">Reference proteome</keyword>
<evidence type="ECO:0000313" key="2">
    <source>
        <dbReference type="Proteomes" id="UP000614047"/>
    </source>
</evidence>
<protein>
    <submittedName>
        <fullName evidence="1">Uncharacterized protein</fullName>
    </submittedName>
</protein>
<name>A0A931GIJ0_9ACTN</name>
<proteinExistence type="predicted"/>